<proteinExistence type="inferred from homology"/>
<dbReference type="PANTHER" id="PTHR42709:SF9">
    <property type="entry name" value="ALKALINE PHOSPHATASE LIKE PROTEIN"/>
    <property type="match status" value="1"/>
</dbReference>
<feature type="transmembrane region" description="Helical" evidence="2">
    <location>
        <begin position="170"/>
        <end position="188"/>
    </location>
</feature>
<dbReference type="Proteomes" id="UP000677436">
    <property type="component" value="Chromosome"/>
</dbReference>
<reference evidence="4" key="2">
    <citation type="journal article" date="2021" name="Microbiol. Resour. Announc.">
        <title>Complete Genome Sequence of Polycladomyces abyssicola JIR-001T, Isolated from Hemipelagic Sediment in Deep Seawater.</title>
        <authorList>
            <person name="Tsubouchi T."/>
            <person name="Kaneko Y."/>
        </authorList>
    </citation>
    <scope>NUCLEOTIDE SEQUENCE</scope>
    <source>
        <strain evidence="4">JIR-001</strain>
    </source>
</reference>
<feature type="transmembrane region" description="Helical" evidence="2">
    <location>
        <begin position="48"/>
        <end position="70"/>
    </location>
</feature>
<sequence length="197" mass="22132">MQIDALIKHYGYGGIFVILLLEMIGIPFPGETILTLSGIEWTIGTFSLLPLLGVAISGNVIGSSIAYGIGRFLGRPVILRYGRLLGITDERLNKAEVKFKKYRIPVILFSKFIAGIRVLVPYLAGINRMSFVAFSIYNFISATLWSVVFIVLGRYLDIAWYRYHQVIHQFLLPALIVTIISVGVYFILKTSNKRRGN</sequence>
<evidence type="ECO:0000256" key="1">
    <source>
        <dbReference type="ARBA" id="ARBA00010792"/>
    </source>
</evidence>
<gene>
    <name evidence="4" type="ORF">JIR001_26040</name>
</gene>
<dbReference type="AlphaFoldDB" id="A0A8D5UI07"/>
<accession>A0A8D5UI07</accession>
<dbReference type="GO" id="GO:0005886">
    <property type="term" value="C:plasma membrane"/>
    <property type="evidence" value="ECO:0007669"/>
    <property type="project" value="TreeGrafter"/>
</dbReference>
<evidence type="ECO:0000313" key="4">
    <source>
        <dbReference type="EMBL" id="BCU82821.1"/>
    </source>
</evidence>
<dbReference type="KEGG" id="pabs:JIR001_26040"/>
<evidence type="ECO:0000259" key="3">
    <source>
        <dbReference type="Pfam" id="PF09335"/>
    </source>
</evidence>
<protein>
    <submittedName>
        <fullName evidence="4">Membrane protein</fullName>
    </submittedName>
</protein>
<dbReference type="Pfam" id="PF09335">
    <property type="entry name" value="VTT_dom"/>
    <property type="match status" value="1"/>
</dbReference>
<feature type="domain" description="VTT" evidence="3">
    <location>
        <begin position="28"/>
        <end position="154"/>
    </location>
</feature>
<dbReference type="PANTHER" id="PTHR42709">
    <property type="entry name" value="ALKALINE PHOSPHATASE LIKE PROTEIN"/>
    <property type="match status" value="1"/>
</dbReference>
<dbReference type="InterPro" id="IPR032816">
    <property type="entry name" value="VTT_dom"/>
</dbReference>
<dbReference type="InterPro" id="IPR051311">
    <property type="entry name" value="DedA_domain"/>
</dbReference>
<keyword evidence="2" id="KW-0472">Membrane</keyword>
<feature type="transmembrane region" description="Helical" evidence="2">
    <location>
        <begin position="136"/>
        <end position="158"/>
    </location>
</feature>
<comment type="similarity">
    <text evidence="1">Belongs to the DedA family.</text>
</comment>
<evidence type="ECO:0000256" key="2">
    <source>
        <dbReference type="SAM" id="Phobius"/>
    </source>
</evidence>
<keyword evidence="2" id="KW-1133">Transmembrane helix</keyword>
<dbReference type="EMBL" id="AP024601">
    <property type="protein sequence ID" value="BCU82821.1"/>
    <property type="molecule type" value="Genomic_DNA"/>
</dbReference>
<evidence type="ECO:0000313" key="5">
    <source>
        <dbReference type="Proteomes" id="UP000677436"/>
    </source>
</evidence>
<feature type="transmembrane region" description="Helical" evidence="2">
    <location>
        <begin position="12"/>
        <end position="28"/>
    </location>
</feature>
<keyword evidence="5" id="KW-1185">Reference proteome</keyword>
<keyword evidence="2" id="KW-0812">Transmembrane</keyword>
<dbReference type="RefSeq" id="WP_212773117.1">
    <property type="nucleotide sequence ID" value="NZ_AP024601.1"/>
</dbReference>
<organism evidence="4 5">
    <name type="scientific">Polycladomyces abyssicola</name>
    <dbReference type="NCBI Taxonomy" id="1125966"/>
    <lineage>
        <taxon>Bacteria</taxon>
        <taxon>Bacillati</taxon>
        <taxon>Bacillota</taxon>
        <taxon>Bacilli</taxon>
        <taxon>Bacillales</taxon>
        <taxon>Thermoactinomycetaceae</taxon>
        <taxon>Polycladomyces</taxon>
    </lineage>
</organism>
<feature type="transmembrane region" description="Helical" evidence="2">
    <location>
        <begin position="104"/>
        <end position="124"/>
    </location>
</feature>
<name>A0A8D5UI07_9BACL</name>
<reference evidence="4" key="1">
    <citation type="journal article" date="2013" name="Int. J. Syst. Evol. Microbiol.">
        <title>Polycladomyces abyssicola gen. nov., sp. nov., a thermophilic filamentous bacterium isolated from hemipelagic sediment.</title>
        <authorList>
            <person name="Tsubouchi T."/>
            <person name="Shimane Y."/>
            <person name="Mori K."/>
            <person name="Usui K."/>
            <person name="Hiraki T."/>
            <person name="Tame A."/>
            <person name="Uematsu K."/>
            <person name="Maruyama T."/>
            <person name="Hatada Y."/>
        </authorList>
    </citation>
    <scope>NUCLEOTIDE SEQUENCE</scope>
    <source>
        <strain evidence="4">JIR-001</strain>
    </source>
</reference>